<evidence type="ECO:0000256" key="1">
    <source>
        <dbReference type="SAM" id="MobiDB-lite"/>
    </source>
</evidence>
<dbReference type="EMBL" id="AVOT02019163">
    <property type="protein sequence ID" value="MBW0506552.1"/>
    <property type="molecule type" value="Genomic_DNA"/>
</dbReference>
<reference evidence="2" key="1">
    <citation type="submission" date="2021-03" db="EMBL/GenBank/DDBJ databases">
        <title>Draft genome sequence of rust myrtle Austropuccinia psidii MF-1, a brazilian biotype.</title>
        <authorList>
            <person name="Quecine M.C."/>
            <person name="Pachon D.M.R."/>
            <person name="Bonatelli M.L."/>
            <person name="Correr F.H."/>
            <person name="Franceschini L.M."/>
            <person name="Leite T.F."/>
            <person name="Margarido G.R.A."/>
            <person name="Almeida C.A."/>
            <person name="Ferrarezi J.A."/>
            <person name="Labate C.A."/>
        </authorList>
    </citation>
    <scope>NUCLEOTIDE SEQUENCE</scope>
    <source>
        <strain evidence="2">MF-1</strain>
    </source>
</reference>
<keyword evidence="3" id="KW-1185">Reference proteome</keyword>
<accession>A0A9Q3DVH6</accession>
<evidence type="ECO:0000313" key="2">
    <source>
        <dbReference type="EMBL" id="MBW0506552.1"/>
    </source>
</evidence>
<feature type="region of interest" description="Disordered" evidence="1">
    <location>
        <begin position="86"/>
        <end position="110"/>
    </location>
</feature>
<sequence>MDFTIITTLKQKDEGLSQKKEGVKQGRTPSIFYQEDTSQPTSTRRGEEQEKELEQTIFPKLKDPKTPKGYHVRCLQNGHNLDGICQPVTRNQSTSMAAKYHKPMEEPRYD</sequence>
<comment type="caution">
    <text evidence="2">The sequence shown here is derived from an EMBL/GenBank/DDBJ whole genome shotgun (WGS) entry which is preliminary data.</text>
</comment>
<feature type="compositionally biased region" description="Basic and acidic residues" evidence="1">
    <location>
        <begin position="12"/>
        <end position="24"/>
    </location>
</feature>
<protein>
    <submittedName>
        <fullName evidence="2">Uncharacterized protein</fullName>
    </submittedName>
</protein>
<organism evidence="2 3">
    <name type="scientific">Austropuccinia psidii MF-1</name>
    <dbReference type="NCBI Taxonomy" id="1389203"/>
    <lineage>
        <taxon>Eukaryota</taxon>
        <taxon>Fungi</taxon>
        <taxon>Dikarya</taxon>
        <taxon>Basidiomycota</taxon>
        <taxon>Pucciniomycotina</taxon>
        <taxon>Pucciniomycetes</taxon>
        <taxon>Pucciniales</taxon>
        <taxon>Sphaerophragmiaceae</taxon>
        <taxon>Austropuccinia</taxon>
    </lineage>
</organism>
<feature type="compositionally biased region" description="Basic and acidic residues" evidence="1">
    <location>
        <begin position="44"/>
        <end position="53"/>
    </location>
</feature>
<dbReference type="Proteomes" id="UP000765509">
    <property type="component" value="Unassembled WGS sequence"/>
</dbReference>
<gene>
    <name evidence="2" type="ORF">O181_046267</name>
</gene>
<evidence type="ECO:0000313" key="3">
    <source>
        <dbReference type="Proteomes" id="UP000765509"/>
    </source>
</evidence>
<feature type="region of interest" description="Disordered" evidence="1">
    <location>
        <begin position="12"/>
        <end position="53"/>
    </location>
</feature>
<proteinExistence type="predicted"/>
<dbReference type="AlphaFoldDB" id="A0A9Q3DVH6"/>
<name>A0A9Q3DVH6_9BASI</name>